<organism evidence="1 2">
    <name type="scientific">Nepenthes gracilis</name>
    <name type="common">Slender pitcher plant</name>
    <dbReference type="NCBI Taxonomy" id="150966"/>
    <lineage>
        <taxon>Eukaryota</taxon>
        <taxon>Viridiplantae</taxon>
        <taxon>Streptophyta</taxon>
        <taxon>Embryophyta</taxon>
        <taxon>Tracheophyta</taxon>
        <taxon>Spermatophyta</taxon>
        <taxon>Magnoliopsida</taxon>
        <taxon>eudicotyledons</taxon>
        <taxon>Gunneridae</taxon>
        <taxon>Pentapetalae</taxon>
        <taxon>Caryophyllales</taxon>
        <taxon>Nepenthaceae</taxon>
        <taxon>Nepenthes</taxon>
    </lineage>
</organism>
<sequence>MSQQRHTNWQHGLTQERTEAEFQIIQKDMVFQGFVYKTQESSRKDSWVMLEGSCKDWQYGLPQEKAETEFQTPLEGTVAEEFVYNAQKNMKRESLKVLEESCENWLHGLARERTDWKGQSLLEDVVPMAVQNPLATSNILYNSSSSSSSSFLSPHDASSPSSPSWSPAYSSVFVDAGVNPNLCF</sequence>
<name>A0AAD3T5Z6_NEPGR</name>
<dbReference type="EMBL" id="BSYO01000025">
    <property type="protein sequence ID" value="GMH23074.1"/>
    <property type="molecule type" value="Genomic_DNA"/>
</dbReference>
<dbReference type="Proteomes" id="UP001279734">
    <property type="component" value="Unassembled WGS sequence"/>
</dbReference>
<keyword evidence="2" id="KW-1185">Reference proteome</keyword>
<protein>
    <submittedName>
        <fullName evidence="1">Uncharacterized protein</fullName>
    </submittedName>
</protein>
<evidence type="ECO:0000313" key="1">
    <source>
        <dbReference type="EMBL" id="GMH23074.1"/>
    </source>
</evidence>
<evidence type="ECO:0000313" key="2">
    <source>
        <dbReference type="Proteomes" id="UP001279734"/>
    </source>
</evidence>
<comment type="caution">
    <text evidence="1">The sequence shown here is derived from an EMBL/GenBank/DDBJ whole genome shotgun (WGS) entry which is preliminary data.</text>
</comment>
<proteinExistence type="predicted"/>
<gene>
    <name evidence="1" type="ORF">Nepgr_024917</name>
</gene>
<reference evidence="1" key="1">
    <citation type="submission" date="2023-05" db="EMBL/GenBank/DDBJ databases">
        <title>Nepenthes gracilis genome sequencing.</title>
        <authorList>
            <person name="Fukushima K."/>
        </authorList>
    </citation>
    <scope>NUCLEOTIDE SEQUENCE</scope>
    <source>
        <strain evidence="1">SING2019-196</strain>
    </source>
</reference>
<accession>A0AAD3T5Z6</accession>
<dbReference type="AlphaFoldDB" id="A0AAD3T5Z6"/>